<dbReference type="PANTHER" id="PTHR39515">
    <property type="entry name" value="CONSERVED PROTEIN"/>
    <property type="match status" value="1"/>
</dbReference>
<feature type="domain" description="HTH marR-type" evidence="1">
    <location>
        <begin position="1"/>
        <end position="135"/>
    </location>
</feature>
<dbReference type="PROSITE" id="PS50995">
    <property type="entry name" value="HTH_MARR_2"/>
    <property type="match status" value="1"/>
</dbReference>
<evidence type="ECO:0000259" key="1">
    <source>
        <dbReference type="PROSITE" id="PS50995"/>
    </source>
</evidence>
<evidence type="ECO:0000313" key="2">
    <source>
        <dbReference type="EMBL" id="KJL32233.1"/>
    </source>
</evidence>
<sequence length="147" mass="16595">MRRRRIADIEYAQMLLSRYTIAQLRHDGSLDRSAYVVLARLASDGPLSIGELSDLLRLDASTLQRQTTAAMRMGLVDRIPDPDGGPARKFTLTNEGRIRLDATRERSLHALDKILGDWTDDDIDRFAGLLHRFNAAIETYNPGSRKD</sequence>
<evidence type="ECO:0000313" key="3">
    <source>
        <dbReference type="Proteomes" id="UP000033740"/>
    </source>
</evidence>
<organism evidence="2 3">
    <name type="scientific">Microbacterium azadirachtae</name>
    <dbReference type="NCBI Taxonomy" id="582680"/>
    <lineage>
        <taxon>Bacteria</taxon>
        <taxon>Bacillati</taxon>
        <taxon>Actinomycetota</taxon>
        <taxon>Actinomycetes</taxon>
        <taxon>Micrococcales</taxon>
        <taxon>Microbacteriaceae</taxon>
        <taxon>Microbacterium</taxon>
    </lineage>
</organism>
<dbReference type="InterPro" id="IPR036390">
    <property type="entry name" value="WH_DNA-bd_sf"/>
</dbReference>
<dbReference type="InterPro" id="IPR036388">
    <property type="entry name" value="WH-like_DNA-bd_sf"/>
</dbReference>
<dbReference type="SUPFAM" id="SSF46785">
    <property type="entry name" value="Winged helix' DNA-binding domain"/>
    <property type="match status" value="1"/>
</dbReference>
<dbReference type="GO" id="GO:0003700">
    <property type="term" value="F:DNA-binding transcription factor activity"/>
    <property type="evidence" value="ECO:0007669"/>
    <property type="project" value="InterPro"/>
</dbReference>
<reference evidence="2 3" key="1">
    <citation type="submission" date="2015-02" db="EMBL/GenBank/DDBJ databases">
        <title>Draft genome sequences of ten Microbacterium spp. with emphasis on heavy metal contaminated environments.</title>
        <authorList>
            <person name="Corretto E."/>
        </authorList>
    </citation>
    <scope>NUCLEOTIDE SEQUENCE [LARGE SCALE GENOMIC DNA]</scope>
    <source>
        <strain evidence="2 3">ARN176</strain>
    </source>
</reference>
<dbReference type="InterPro" id="IPR000835">
    <property type="entry name" value="HTH_MarR-typ"/>
</dbReference>
<dbReference type="AlphaFoldDB" id="A0A0F0LGI3"/>
<dbReference type="Proteomes" id="UP000033740">
    <property type="component" value="Unassembled WGS sequence"/>
</dbReference>
<dbReference type="Pfam" id="PF12802">
    <property type="entry name" value="MarR_2"/>
    <property type="match status" value="1"/>
</dbReference>
<gene>
    <name evidence="2" type="ORF">RS86_02705</name>
</gene>
<dbReference type="InterPro" id="IPR052526">
    <property type="entry name" value="HTH-type_Bedaq_tolerance"/>
</dbReference>
<name>A0A0F0LGI3_9MICO</name>
<dbReference type="Gene3D" id="1.10.10.10">
    <property type="entry name" value="Winged helix-like DNA-binding domain superfamily/Winged helix DNA-binding domain"/>
    <property type="match status" value="1"/>
</dbReference>
<accession>A0A0F0LGI3</accession>
<comment type="caution">
    <text evidence="2">The sequence shown here is derived from an EMBL/GenBank/DDBJ whole genome shotgun (WGS) entry which is preliminary data.</text>
</comment>
<dbReference type="PATRIC" id="fig|582680.6.peg.2774"/>
<proteinExistence type="predicted"/>
<protein>
    <submittedName>
        <fullName evidence="2">MarR family protein</fullName>
    </submittedName>
</protein>
<dbReference type="STRING" id="582680.RS86_02705"/>
<dbReference type="PANTHER" id="PTHR39515:SF2">
    <property type="entry name" value="HTH-TYPE TRANSCRIPTIONAL REGULATOR RV0880"/>
    <property type="match status" value="1"/>
</dbReference>
<dbReference type="SMART" id="SM00347">
    <property type="entry name" value="HTH_MARR"/>
    <property type="match status" value="1"/>
</dbReference>
<dbReference type="EMBL" id="JYIX01000037">
    <property type="protein sequence ID" value="KJL32233.1"/>
    <property type="molecule type" value="Genomic_DNA"/>
</dbReference>
<dbReference type="RefSeq" id="WP_045272763.1">
    <property type="nucleotide sequence ID" value="NZ_JYIX01000037.1"/>
</dbReference>
<keyword evidence="3" id="KW-1185">Reference proteome</keyword>